<dbReference type="PANTHER" id="PTHR15629">
    <property type="entry name" value="SH3YL1 PROTEIN"/>
    <property type="match status" value="1"/>
</dbReference>
<keyword evidence="3" id="KW-1185">Reference proteome</keyword>
<dbReference type="CDD" id="cd11524">
    <property type="entry name" value="SYLF"/>
    <property type="match status" value="1"/>
</dbReference>
<feature type="domain" description="Ysc84 actin-binding" evidence="1">
    <location>
        <begin position="59"/>
        <end position="188"/>
    </location>
</feature>
<name>A0A0D2MI49_9CHLO</name>
<gene>
    <name evidence="2" type="ORF">MNEG_7589</name>
</gene>
<evidence type="ECO:0000313" key="2">
    <source>
        <dbReference type="EMBL" id="KIZ00377.1"/>
    </source>
</evidence>
<proteinExistence type="predicted"/>
<dbReference type="RefSeq" id="XP_013899396.1">
    <property type="nucleotide sequence ID" value="XM_014043942.1"/>
</dbReference>
<reference evidence="2 3" key="1">
    <citation type="journal article" date="2013" name="BMC Genomics">
        <title>Reconstruction of the lipid metabolism for the microalga Monoraphidium neglectum from its genome sequence reveals characteristics suitable for biofuel production.</title>
        <authorList>
            <person name="Bogen C."/>
            <person name="Al-Dilaimi A."/>
            <person name="Albersmeier A."/>
            <person name="Wichmann J."/>
            <person name="Grundmann M."/>
            <person name="Rupp O."/>
            <person name="Lauersen K.J."/>
            <person name="Blifernez-Klassen O."/>
            <person name="Kalinowski J."/>
            <person name="Goesmann A."/>
            <person name="Mussgnug J.H."/>
            <person name="Kruse O."/>
        </authorList>
    </citation>
    <scope>NUCLEOTIDE SEQUENCE [LARGE SCALE GENOMIC DNA]</scope>
    <source>
        <strain evidence="2 3">SAG 48.87</strain>
    </source>
</reference>
<dbReference type="Proteomes" id="UP000054498">
    <property type="component" value="Unassembled WGS sequence"/>
</dbReference>
<dbReference type="GO" id="GO:0035091">
    <property type="term" value="F:phosphatidylinositol binding"/>
    <property type="evidence" value="ECO:0007669"/>
    <property type="project" value="TreeGrafter"/>
</dbReference>
<dbReference type="EMBL" id="KK101574">
    <property type="protein sequence ID" value="KIZ00377.1"/>
    <property type="molecule type" value="Genomic_DNA"/>
</dbReference>
<sequence length="195" mass="20690">MMAPLPPVMPATLPAPCPRRAHTQIGFGISVTQGYGLLVMRQPNAPSGWSAPLPLKVDGFSMGAVMGYSEQKSVVVLGSEEDVAVFLKDKRSLKMGLDFGLSLGKKVNHNATVDSETTKKAAEGESKTRAFTISKGFIVDVSLKGTSLEHDVDDMEAAYGEGTTPADVLQGSVRAPKQAQLLYNVLSQIEARVAA</sequence>
<dbReference type="OrthoDB" id="443981at2759"/>
<accession>A0A0D2MI49</accession>
<dbReference type="Pfam" id="PF04366">
    <property type="entry name" value="Ysc84"/>
    <property type="match status" value="1"/>
</dbReference>
<evidence type="ECO:0000259" key="1">
    <source>
        <dbReference type="Pfam" id="PF04366"/>
    </source>
</evidence>
<dbReference type="InterPro" id="IPR051702">
    <property type="entry name" value="SH3_domain_YSC84-like"/>
</dbReference>
<protein>
    <recommendedName>
        <fullName evidence="1">Ysc84 actin-binding domain-containing protein</fullName>
    </recommendedName>
</protein>
<dbReference type="AlphaFoldDB" id="A0A0D2MI49"/>
<dbReference type="GeneID" id="25740465"/>
<organism evidence="2 3">
    <name type="scientific">Monoraphidium neglectum</name>
    <dbReference type="NCBI Taxonomy" id="145388"/>
    <lineage>
        <taxon>Eukaryota</taxon>
        <taxon>Viridiplantae</taxon>
        <taxon>Chlorophyta</taxon>
        <taxon>core chlorophytes</taxon>
        <taxon>Chlorophyceae</taxon>
        <taxon>CS clade</taxon>
        <taxon>Sphaeropleales</taxon>
        <taxon>Selenastraceae</taxon>
        <taxon>Monoraphidium</taxon>
    </lineage>
</organism>
<dbReference type="KEGG" id="mng:MNEG_7589"/>
<dbReference type="InterPro" id="IPR007461">
    <property type="entry name" value="Ysc84_actin-binding"/>
</dbReference>
<evidence type="ECO:0000313" key="3">
    <source>
        <dbReference type="Proteomes" id="UP000054498"/>
    </source>
</evidence>
<dbReference type="STRING" id="145388.A0A0D2MI49"/>
<dbReference type="PANTHER" id="PTHR15629:SF2">
    <property type="entry name" value="SH3 DOMAIN-CONTAINING YSC84-LIKE PROTEIN 1"/>
    <property type="match status" value="1"/>
</dbReference>